<evidence type="ECO:0000313" key="3">
    <source>
        <dbReference type="Proteomes" id="UP000562027"/>
    </source>
</evidence>
<reference evidence="2 3" key="1">
    <citation type="submission" date="2020-08" db="EMBL/GenBank/DDBJ databases">
        <title>Functional genomics of gut bacteria from endangered species of beetles.</title>
        <authorList>
            <person name="Carlos-Shanley C."/>
        </authorList>
    </citation>
    <scope>NUCLEOTIDE SEQUENCE [LARGE SCALE GENOMIC DNA]</scope>
    <source>
        <strain evidence="2 3">S00239</strain>
    </source>
</reference>
<dbReference type="EMBL" id="JACHLP010000003">
    <property type="protein sequence ID" value="MBB4843295.1"/>
    <property type="molecule type" value="Genomic_DNA"/>
</dbReference>
<gene>
    <name evidence="2" type="ORF">HNP55_001814</name>
</gene>
<accession>A0A840L960</accession>
<dbReference type="Pfam" id="PF08808">
    <property type="entry name" value="RES"/>
    <property type="match status" value="1"/>
</dbReference>
<feature type="domain" description="RES" evidence="1">
    <location>
        <begin position="41"/>
        <end position="163"/>
    </location>
</feature>
<organism evidence="2 3">
    <name type="scientific">Roseateles oligotrophus</name>
    <dbReference type="NCBI Taxonomy" id="1769250"/>
    <lineage>
        <taxon>Bacteria</taxon>
        <taxon>Pseudomonadati</taxon>
        <taxon>Pseudomonadota</taxon>
        <taxon>Betaproteobacteria</taxon>
        <taxon>Burkholderiales</taxon>
        <taxon>Sphaerotilaceae</taxon>
        <taxon>Roseateles</taxon>
    </lineage>
</organism>
<keyword evidence="3" id="KW-1185">Reference proteome</keyword>
<evidence type="ECO:0000259" key="1">
    <source>
        <dbReference type="SMART" id="SM00953"/>
    </source>
</evidence>
<comment type="caution">
    <text evidence="2">The sequence shown here is derived from an EMBL/GenBank/DDBJ whole genome shotgun (WGS) entry which is preliminary data.</text>
</comment>
<sequence length="193" mass="20865">MKLASLQYAPQSDLSAGQALFRIQLARARPGTVRIGALRLAPSHLLSGRFDLPGVPVGYFAESPEAAVFESLCRREALAVSFTQLEKRSLLCLQTLSGMGLLDLRPHASSWPVLQSLRFKHTQALALDAYRHGFEGIVYRSAQQFGADCYALFGTALSRLKPAWAERLVEAGTGHLHGVVAGALLGAQLDLLP</sequence>
<dbReference type="RefSeq" id="WP_184298417.1">
    <property type="nucleotide sequence ID" value="NZ_JACHLP010000003.1"/>
</dbReference>
<name>A0A840L960_9BURK</name>
<dbReference type="AlphaFoldDB" id="A0A840L960"/>
<protein>
    <recommendedName>
        <fullName evidence="1">RES domain-containing protein</fullName>
    </recommendedName>
</protein>
<dbReference type="Proteomes" id="UP000562027">
    <property type="component" value="Unassembled WGS sequence"/>
</dbReference>
<dbReference type="SMART" id="SM00953">
    <property type="entry name" value="RES"/>
    <property type="match status" value="1"/>
</dbReference>
<evidence type="ECO:0000313" key="2">
    <source>
        <dbReference type="EMBL" id="MBB4843295.1"/>
    </source>
</evidence>
<dbReference type="InterPro" id="IPR014914">
    <property type="entry name" value="RES_dom"/>
</dbReference>
<proteinExistence type="predicted"/>